<feature type="transmembrane region" description="Helical" evidence="1">
    <location>
        <begin position="13"/>
        <end position="46"/>
    </location>
</feature>
<proteinExistence type="predicted"/>
<organism evidence="2 3">
    <name type="scientific">Lactiplantibacillus garii</name>
    <dbReference type="NCBI Taxonomy" id="2306423"/>
    <lineage>
        <taxon>Bacteria</taxon>
        <taxon>Bacillati</taxon>
        <taxon>Bacillota</taxon>
        <taxon>Bacilli</taxon>
        <taxon>Lactobacillales</taxon>
        <taxon>Lactobacillaceae</taxon>
        <taxon>Lactiplantibacillus</taxon>
    </lineage>
</organism>
<evidence type="ECO:0000256" key="1">
    <source>
        <dbReference type="SAM" id="Phobius"/>
    </source>
</evidence>
<accession>A0A3R8KFW3</accession>
<evidence type="ECO:0000313" key="2">
    <source>
        <dbReference type="EMBL" id="RRK11065.1"/>
    </source>
</evidence>
<dbReference type="RefSeq" id="WP_125071718.1">
    <property type="nucleotide sequence ID" value="NZ_QWZQ01000010.1"/>
</dbReference>
<evidence type="ECO:0000313" key="3">
    <source>
        <dbReference type="Proteomes" id="UP000283633"/>
    </source>
</evidence>
<keyword evidence="1" id="KW-0472">Membrane</keyword>
<keyword evidence="3" id="KW-1185">Reference proteome</keyword>
<name>A0A3R8KFW3_9LACO</name>
<protein>
    <submittedName>
        <fullName evidence="2">Uncharacterized protein</fullName>
    </submittedName>
</protein>
<keyword evidence="1" id="KW-1133">Transmembrane helix</keyword>
<reference evidence="2 3" key="1">
    <citation type="submission" date="2018-08" db="EMBL/GenBank/DDBJ databases">
        <title>Genome Lactobacillus garii FI11369.</title>
        <authorList>
            <person name="Diaz M."/>
            <person name="Narbad A."/>
        </authorList>
    </citation>
    <scope>NUCLEOTIDE SEQUENCE [LARGE SCALE GENOMIC DNA]</scope>
    <source>
        <strain evidence="2 3">FI11369</strain>
    </source>
</reference>
<sequence>MTQRGHVGCIDTIIIALILTFIVVHWVWFAVAIGAGLIVAGISWWLKKRHRAAKETAVPSTTSTPTAGIPPLLASPVAAASPRAYFEATVTAFDGTAMNFRLDDTNRFMDYTLLDVTTSGLAQAVATGSAELTDARKQVLQQSQQIGEQFPGQGYGVRLYYGTNFEHLLIQAHNGQLDYYAPDDPNF</sequence>
<dbReference type="Proteomes" id="UP000283633">
    <property type="component" value="Unassembled WGS sequence"/>
</dbReference>
<dbReference type="EMBL" id="QWZQ01000010">
    <property type="protein sequence ID" value="RRK11065.1"/>
    <property type="molecule type" value="Genomic_DNA"/>
</dbReference>
<keyword evidence="1" id="KW-0812">Transmembrane</keyword>
<dbReference type="AlphaFoldDB" id="A0A3R8KFW3"/>
<comment type="caution">
    <text evidence="2">The sequence shown here is derived from an EMBL/GenBank/DDBJ whole genome shotgun (WGS) entry which is preliminary data.</text>
</comment>
<gene>
    <name evidence="2" type="ORF">D1831_04430</name>
</gene>